<dbReference type="SUPFAM" id="SSF56784">
    <property type="entry name" value="HAD-like"/>
    <property type="match status" value="1"/>
</dbReference>
<dbReference type="InterPro" id="IPR023214">
    <property type="entry name" value="HAD_sf"/>
</dbReference>
<accession>A0A061QV37</accession>
<organism evidence="1">
    <name type="scientific">Tetraselmis sp. GSL018</name>
    <dbReference type="NCBI Taxonomy" id="582737"/>
    <lineage>
        <taxon>Eukaryota</taxon>
        <taxon>Viridiplantae</taxon>
        <taxon>Chlorophyta</taxon>
        <taxon>core chlorophytes</taxon>
        <taxon>Chlorodendrophyceae</taxon>
        <taxon>Chlorodendrales</taxon>
        <taxon>Chlorodendraceae</taxon>
        <taxon>Tetraselmis</taxon>
    </lineage>
</organism>
<dbReference type="GO" id="GO:0016787">
    <property type="term" value="F:hydrolase activity"/>
    <property type="evidence" value="ECO:0007669"/>
    <property type="project" value="UniProtKB-KW"/>
</dbReference>
<dbReference type="InterPro" id="IPR006439">
    <property type="entry name" value="HAD-SF_hydro_IA"/>
</dbReference>
<dbReference type="Pfam" id="PF00702">
    <property type="entry name" value="Hydrolase"/>
    <property type="match status" value="1"/>
</dbReference>
<dbReference type="InterPro" id="IPR036412">
    <property type="entry name" value="HAD-like_sf"/>
</dbReference>
<dbReference type="PANTHER" id="PTHR12725:SF117">
    <property type="entry name" value="HALOACID DEHALOGENASE-LIKE HYDROLASE"/>
    <property type="match status" value="1"/>
</dbReference>
<proteinExistence type="predicted"/>
<reference evidence="1" key="1">
    <citation type="submission" date="2014-05" db="EMBL/GenBank/DDBJ databases">
        <title>The transcriptome of the halophilic microalga Tetraselmis sp. GSL018 isolated from the Great Salt Lake, Utah.</title>
        <authorList>
            <person name="Jinkerson R.E."/>
            <person name="D'Adamo S."/>
            <person name="Posewitz M.C."/>
        </authorList>
    </citation>
    <scope>NUCLEOTIDE SEQUENCE</scope>
    <source>
        <strain evidence="1">GSL018</strain>
    </source>
</reference>
<protein>
    <submittedName>
        <fullName evidence="1">Putative hydrolase of the HAD superfamily</fullName>
    </submittedName>
</protein>
<dbReference type="InterPro" id="IPR010237">
    <property type="entry name" value="Pyr-5-nucltdase"/>
</dbReference>
<dbReference type="EMBL" id="GBEZ01022315">
    <property type="protein sequence ID" value="JAC64522.1"/>
    <property type="molecule type" value="Transcribed_RNA"/>
</dbReference>
<dbReference type="Gene3D" id="3.40.50.1000">
    <property type="entry name" value="HAD superfamily/HAD-like"/>
    <property type="match status" value="1"/>
</dbReference>
<dbReference type="PANTHER" id="PTHR12725">
    <property type="entry name" value="HALOACID DEHALOGENASE-LIKE HYDROLASE"/>
    <property type="match status" value="1"/>
</dbReference>
<dbReference type="NCBIfam" id="TIGR01509">
    <property type="entry name" value="HAD-SF-IA-v3"/>
    <property type="match status" value="1"/>
</dbReference>
<name>A0A061QV37_9CHLO</name>
<sequence length="231" mass="26146">MAPLEVTTLLFDLDGTLYGIENGYEAHVRENVYRFMIEKLGVEKNECRNVWKRAFEKHNQTLKGLRSEGYEIDKEEFWDFIRSGREKFLSEAPEVASLLQALPQSKWVVTNCNERHAWLALKEMKLDQYFEGVLGSDFMEPYAKPQEEAFQAVVERIGIAPSEAVMFEDSVKNLRTCKTMGMRTVLVRGATAREEGASVDDLVREGIVDHVVASCSEGDVRAAAPSLFARG</sequence>
<dbReference type="AlphaFoldDB" id="A0A061QV37"/>
<dbReference type="Gene3D" id="1.10.150.450">
    <property type="match status" value="1"/>
</dbReference>
<evidence type="ECO:0000313" key="1">
    <source>
        <dbReference type="EMBL" id="JAC64522.1"/>
    </source>
</evidence>
<keyword evidence="1" id="KW-0378">Hydrolase</keyword>
<dbReference type="SFLD" id="SFLDG01129">
    <property type="entry name" value="C1.5:_HAD__Beta-PGM__Phosphata"/>
    <property type="match status" value="1"/>
</dbReference>
<gene>
    <name evidence="1" type="primary">K07025</name>
    <name evidence="1" type="ORF">TSPGSL018_18148</name>
</gene>
<dbReference type="SFLD" id="SFLDS00003">
    <property type="entry name" value="Haloacid_Dehalogenase"/>
    <property type="match status" value="1"/>
</dbReference>
<dbReference type="SFLD" id="SFLDG01132">
    <property type="entry name" value="C1.5.3:_5'-Nucleotidase_Like"/>
    <property type="match status" value="1"/>
</dbReference>